<feature type="chain" id="PRO_5003841939" description="Gram-positive cocci surface proteins LPxTG domain-containing protein" evidence="3">
    <location>
        <begin position="32"/>
        <end position="790"/>
    </location>
</feature>
<proteinExistence type="predicted"/>
<feature type="compositionally biased region" description="Gly residues" evidence="1">
    <location>
        <begin position="722"/>
        <end position="733"/>
    </location>
</feature>
<feature type="signal peptide" evidence="3">
    <location>
        <begin position="1"/>
        <end position="31"/>
    </location>
</feature>
<evidence type="ECO:0008006" key="6">
    <source>
        <dbReference type="Google" id="ProtNLM"/>
    </source>
</evidence>
<dbReference type="eggNOG" id="ENOG5032722">
    <property type="taxonomic scope" value="Bacteria"/>
</dbReference>
<reference evidence="4 5" key="1">
    <citation type="submission" date="2012-08" db="EMBL/GenBank/DDBJ databases">
        <title>The Genome Sequence of Slackia piriformis YIT 12062.</title>
        <authorList>
            <consortium name="The Broad Institute Genome Sequencing Platform"/>
            <person name="Earl A."/>
            <person name="Ward D."/>
            <person name="Feldgarden M."/>
            <person name="Gevers D."/>
            <person name="Morotomi M."/>
            <person name="Walker B."/>
            <person name="Young S.K."/>
            <person name="Zeng Q."/>
            <person name="Gargeya S."/>
            <person name="Fitzgerald M."/>
            <person name="Haas B."/>
            <person name="Abouelleil A."/>
            <person name="Alvarado L."/>
            <person name="Arachchi H.M."/>
            <person name="Berlin A.M."/>
            <person name="Chapman S.B."/>
            <person name="Goldberg J."/>
            <person name="Griggs A."/>
            <person name="Gujja S."/>
            <person name="Hansen M."/>
            <person name="Howarth C."/>
            <person name="Imamovic A."/>
            <person name="Larimer J."/>
            <person name="McCowen C."/>
            <person name="Montmayeur A."/>
            <person name="Murphy C."/>
            <person name="Neiman D."/>
            <person name="Pearson M."/>
            <person name="Priest M."/>
            <person name="Roberts A."/>
            <person name="Saif S."/>
            <person name="Shea T."/>
            <person name="Sisk P."/>
            <person name="Sykes S."/>
            <person name="Wortman J."/>
            <person name="Nusbaum C."/>
            <person name="Birren B."/>
        </authorList>
    </citation>
    <scope>NUCLEOTIDE SEQUENCE [LARGE SCALE GENOMIC DNA]</scope>
    <source>
        <strain evidence="4 5">YIT 12062</strain>
    </source>
</reference>
<organism evidence="4 5">
    <name type="scientific">Slackia piriformis YIT 12062</name>
    <dbReference type="NCBI Taxonomy" id="742818"/>
    <lineage>
        <taxon>Bacteria</taxon>
        <taxon>Bacillati</taxon>
        <taxon>Actinomycetota</taxon>
        <taxon>Coriobacteriia</taxon>
        <taxon>Eggerthellales</taxon>
        <taxon>Eggerthellaceae</taxon>
        <taxon>Slackia</taxon>
    </lineage>
</organism>
<sequence length="790" mass="79041">MKQENRRGKALSVVMSATLAATFGVPALAVADEAAPTPAAIEQSAANDGVQQGTPAAAPTEQKASQAQVEGAIKIGETSYPTLQEAVDAVSAGTASGTVVTLTGDVSGNGVVVKSGTDLTLDLGGHTYTVDGSTVGSAGTETNGFQLLQNSNITFKNGTIKSDKAVILIQNYSNLTLDGVSLEGGKLTQYTLSNNNGNTAIGAGTNVKAGQAAPGVAFDVCGFSSYKQVSVTVSPDAGAIVGAIELSSGNDADLSLSINGGDLSAASLNVASGGDKVKVEKSENVALPAPDGHQWVDGSLVAVGNNVAAIKNADGSVVGYESVSEAIEKASDGTVVFLLADVEEDVVIPEGKTVSIDLSGKKIANLTGNTITVGADANFSVVDSVGGGVVDNVTHGKAALSIEEGAKVVLNGGTFERSKEAGTASGANGNSYYTILNEGDLEINGGTTVKLLLADGSPAAFSSVIANGWYSGSPSTPGYTAQLTMNGGVVEGGKYLKNDSYGTMTINGGEVKNGAEASILNWNELTITGGTFDPADDANGVVFNVKAGDSEQGKTVVLGGTFVTTGDQEVIFTSDDANKSENAEVSGGVFEGNPPADEYIAPGFGFEKQEDGSFGIVAAKLLAKDSVIDGVYSYDVKGGKAAALAESDLLALVEMSVEQGYAVKVDTKHLAELNKAIGAADTSKTFDFVFTAVKDGTAEGDESGVDPLTVTVKLSDSAAGSGSEGGSAAGNAGGNSSDDTNQAAKADGSKGSATFAKTNDASNAAVAVVALTGVVAAGAAAAATRKRREE</sequence>
<evidence type="ECO:0000256" key="2">
    <source>
        <dbReference type="SAM" id="Phobius"/>
    </source>
</evidence>
<keyword evidence="5" id="KW-1185">Reference proteome</keyword>
<evidence type="ECO:0000313" key="4">
    <source>
        <dbReference type="EMBL" id="EJZ83255.1"/>
    </source>
</evidence>
<dbReference type="EMBL" id="ADMD01000009">
    <property type="protein sequence ID" value="EJZ83255.1"/>
    <property type="molecule type" value="Genomic_DNA"/>
</dbReference>
<evidence type="ECO:0000256" key="1">
    <source>
        <dbReference type="SAM" id="MobiDB-lite"/>
    </source>
</evidence>
<dbReference type="PATRIC" id="fig|742818.3.peg.1874"/>
<dbReference type="Proteomes" id="UP000006069">
    <property type="component" value="Unassembled WGS sequence"/>
</dbReference>
<dbReference type="InParanoid" id="K0Z751"/>
<protein>
    <recommendedName>
        <fullName evidence="6">Gram-positive cocci surface proteins LPxTG domain-containing protein</fullName>
    </recommendedName>
</protein>
<evidence type="ECO:0000313" key="5">
    <source>
        <dbReference type="Proteomes" id="UP000006069"/>
    </source>
</evidence>
<gene>
    <name evidence="4" type="ORF">HMPREF9451_01773</name>
</gene>
<feature type="region of interest" description="Disordered" evidence="1">
    <location>
        <begin position="46"/>
        <end position="69"/>
    </location>
</feature>
<keyword evidence="3" id="KW-0732">Signal</keyword>
<dbReference type="AlphaFoldDB" id="K0Z751"/>
<keyword evidence="2" id="KW-1133">Transmembrane helix</keyword>
<dbReference type="OrthoDB" id="3178224at2"/>
<feature type="transmembrane region" description="Helical" evidence="2">
    <location>
        <begin position="764"/>
        <end position="784"/>
    </location>
</feature>
<accession>K0Z751</accession>
<name>K0Z751_9ACTN</name>
<dbReference type="SUPFAM" id="SSF51126">
    <property type="entry name" value="Pectin lyase-like"/>
    <property type="match status" value="1"/>
</dbReference>
<keyword evidence="2" id="KW-0812">Transmembrane</keyword>
<evidence type="ECO:0000256" key="3">
    <source>
        <dbReference type="SAM" id="SignalP"/>
    </source>
</evidence>
<keyword evidence="2" id="KW-0472">Membrane</keyword>
<dbReference type="InterPro" id="IPR011050">
    <property type="entry name" value="Pectin_lyase_fold/virulence"/>
</dbReference>
<comment type="caution">
    <text evidence="4">The sequence shown here is derived from an EMBL/GenBank/DDBJ whole genome shotgun (WGS) entry which is preliminary data.</text>
</comment>
<dbReference type="RefSeq" id="WP_009139951.1">
    <property type="nucleotide sequence ID" value="NZ_JH815199.1"/>
</dbReference>
<feature type="region of interest" description="Disordered" evidence="1">
    <location>
        <begin position="716"/>
        <end position="755"/>
    </location>
</feature>
<dbReference type="HOGENOM" id="CLU_355225_0_0_11"/>